<proteinExistence type="predicted"/>
<protein>
    <recommendedName>
        <fullName evidence="4">LPP20 lipoprotein</fullName>
    </recommendedName>
</protein>
<organism evidence="2 3">
    <name type="scientific">Propionispora vibrioides</name>
    <dbReference type="NCBI Taxonomy" id="112903"/>
    <lineage>
        <taxon>Bacteria</taxon>
        <taxon>Bacillati</taxon>
        <taxon>Bacillota</taxon>
        <taxon>Negativicutes</taxon>
        <taxon>Selenomonadales</taxon>
        <taxon>Sporomusaceae</taxon>
        <taxon>Propionispora</taxon>
    </lineage>
</organism>
<keyword evidence="1" id="KW-0472">Membrane</keyword>
<sequence length="315" mass="33065">MNVEADGIDLRIRLGILRLEKREGERNMRKLGYVILAVWLVLGLTPVAAAGNDFTGAGGTEIRGQVDAWKDGVIEATGTGVSPSSAGNAAQASAMARRAAIVDGYRNLLEKVGEVRVEAATTVRNYVLESDMVKTNISGLVQGARIVNEQALPDGSYQVTLQVALFGEHSVAAAIADQMKPAAMLPVPSPSAAYQPSAMGESAPVVSGVIVDARGLGLARVMSPRIYDETGRIIYGNMYLDADFVVSHGMVDYAVNGDVAGEAASRAGTSPLVVKAIGLRDFNANVVISRADADAILAANAKTNFFARTAVVFEQ</sequence>
<dbReference type="STRING" id="112903.SAMN04490178_12915"/>
<accession>A0A1H8XSW8</accession>
<gene>
    <name evidence="2" type="ORF">SAMN04490178_12915</name>
</gene>
<dbReference type="Proteomes" id="UP000198847">
    <property type="component" value="Unassembled WGS sequence"/>
</dbReference>
<keyword evidence="3" id="KW-1185">Reference proteome</keyword>
<evidence type="ECO:0000313" key="3">
    <source>
        <dbReference type="Proteomes" id="UP000198847"/>
    </source>
</evidence>
<dbReference type="EMBL" id="FODY01000029">
    <property type="protein sequence ID" value="SEP42937.1"/>
    <property type="molecule type" value="Genomic_DNA"/>
</dbReference>
<dbReference type="AlphaFoldDB" id="A0A1H8XSW8"/>
<name>A0A1H8XSW8_9FIRM</name>
<reference evidence="2 3" key="1">
    <citation type="submission" date="2016-10" db="EMBL/GenBank/DDBJ databases">
        <authorList>
            <person name="de Groot N.N."/>
        </authorList>
    </citation>
    <scope>NUCLEOTIDE SEQUENCE [LARGE SCALE GENOMIC DNA]</scope>
    <source>
        <strain evidence="2 3">DSM 13305</strain>
    </source>
</reference>
<keyword evidence="1" id="KW-0812">Transmembrane</keyword>
<evidence type="ECO:0008006" key="4">
    <source>
        <dbReference type="Google" id="ProtNLM"/>
    </source>
</evidence>
<evidence type="ECO:0000256" key="1">
    <source>
        <dbReference type="SAM" id="Phobius"/>
    </source>
</evidence>
<evidence type="ECO:0000313" key="2">
    <source>
        <dbReference type="EMBL" id="SEP42937.1"/>
    </source>
</evidence>
<feature type="transmembrane region" description="Helical" evidence="1">
    <location>
        <begin position="31"/>
        <end position="51"/>
    </location>
</feature>
<keyword evidence="1" id="KW-1133">Transmembrane helix</keyword>